<accession>A0A6N2Z168</accession>
<proteinExistence type="predicted"/>
<evidence type="ECO:0000313" key="2">
    <source>
        <dbReference type="EMBL" id="VYT72951.1"/>
    </source>
</evidence>
<evidence type="ECO:0000256" key="1">
    <source>
        <dbReference type="SAM" id="Coils"/>
    </source>
</evidence>
<dbReference type="SUPFAM" id="SSF48452">
    <property type="entry name" value="TPR-like"/>
    <property type="match status" value="1"/>
</dbReference>
<dbReference type="RefSeq" id="WP_156736187.1">
    <property type="nucleotide sequence ID" value="NZ_CACRTU010000008.1"/>
</dbReference>
<dbReference type="InterPro" id="IPR011990">
    <property type="entry name" value="TPR-like_helical_dom_sf"/>
</dbReference>
<sequence length="613" mass="72631">MIDVEALKAFLVSTYGVQFFLQYLGGKAIDKLTDLATKKELTIEEKWLLLFDRTLQLLCEKRNWEYDDEAVSTFLNDGQLSFEKLNDNKYASECLYKLLGQSYKLDYGEDIINDWQECMQECLVQKEFDELFKKYGLAKLSEIEDFNKEILIFKNDVLKKIDTLEGDKDRWKEREEYRIAKEKEEELQVALQEVEDGEYEKAIERLKKVNVWSKDQGVKYTCYYKIAYCYSQLARNTSDYKTVIKWFEKAEEISSPERDDVVLLYRNIALVYIYIGMKENKIDNYNKSNSYFKKSLQYLSDDDHYFFIDIIIHIARNYMDMCDEISVSKANEYLDIAMSLMYSIFVNCDALSEEQAYVLFHNMARTYYHKGEKEGKNEYFSIAQDLYLSVLEMKYTKADNLRFAMTNENIAMAYQYDISKREENKRKAISYYKVAKGLYQAEEYYDCKRYINNINLDIATVYQGLYNIKRLDEDYQQAEEIIDQIIKGLDYMHNNSFSVRVFLAKMKLNILAAKINFNESEQYVARAQESEEMLDAIIDQVNYEKYKYSFEIFKCELKLVQINENTDKSEINKIIDKLEEIKSATSTGNVNISNYIDDLLKRCSQIIEQLYTA</sequence>
<feature type="coiled-coil region" evidence="1">
    <location>
        <begin position="154"/>
        <end position="200"/>
    </location>
</feature>
<dbReference type="EMBL" id="CACRTU010000008">
    <property type="protein sequence ID" value="VYT72951.1"/>
    <property type="molecule type" value="Genomic_DNA"/>
</dbReference>
<dbReference type="Gene3D" id="1.25.40.10">
    <property type="entry name" value="Tetratricopeptide repeat domain"/>
    <property type="match status" value="1"/>
</dbReference>
<evidence type="ECO:0008006" key="3">
    <source>
        <dbReference type="Google" id="ProtNLM"/>
    </source>
</evidence>
<keyword evidence="1" id="KW-0175">Coiled coil</keyword>
<gene>
    <name evidence="2" type="ORF">CBLFYP62_00595</name>
</gene>
<reference evidence="2" key="1">
    <citation type="submission" date="2019-11" db="EMBL/GenBank/DDBJ databases">
        <authorList>
            <person name="Feng L."/>
        </authorList>
    </citation>
    <scope>NUCLEOTIDE SEQUENCE</scope>
    <source>
        <strain evidence="2">CButyricumLFYP62</strain>
    </source>
</reference>
<name>A0A6N2Z168_CLOBU</name>
<organism evidence="2">
    <name type="scientific">Clostridium butyricum</name>
    <dbReference type="NCBI Taxonomy" id="1492"/>
    <lineage>
        <taxon>Bacteria</taxon>
        <taxon>Bacillati</taxon>
        <taxon>Bacillota</taxon>
        <taxon>Clostridia</taxon>
        <taxon>Eubacteriales</taxon>
        <taxon>Clostridiaceae</taxon>
        <taxon>Clostridium</taxon>
    </lineage>
</organism>
<protein>
    <recommendedName>
        <fullName evidence="3">Tetratricopeptide repeat protein</fullName>
    </recommendedName>
</protein>
<dbReference type="AlphaFoldDB" id="A0A6N2Z168"/>